<evidence type="ECO:0000313" key="2">
    <source>
        <dbReference type="Proteomes" id="UP000663124"/>
    </source>
</evidence>
<dbReference type="Pfam" id="PF11300">
    <property type="entry name" value="DUF3102"/>
    <property type="match status" value="1"/>
</dbReference>
<keyword evidence="1" id="KW-0614">Plasmid</keyword>
<gene>
    <name evidence="1" type="ORF">Lepto782_23660</name>
</gene>
<name>A0AAQ0B139_LEPIR</name>
<evidence type="ECO:0000313" key="1">
    <source>
        <dbReference type="EMBL" id="QOI45175.1"/>
    </source>
</evidence>
<dbReference type="RefSeq" id="WP_002132509.1">
    <property type="nucleotide sequence ID" value="NZ_CP043889.1"/>
</dbReference>
<dbReference type="Proteomes" id="UP000663124">
    <property type="component" value="Plasmid p5"/>
</dbReference>
<reference evidence="1" key="1">
    <citation type="submission" date="2019-09" db="EMBL/GenBank/DDBJ databases">
        <title>Comparative Genomics of Leptospira interrogans Reveals Genome Plasticity - A Common Adaptive Strategy for Survival in Various Hosts.</title>
        <authorList>
            <person name="Ramli S.R."/>
            <person name="Bunk B."/>
            <person name="Goris M."/>
            <person name="Bhuju S."/>
            <person name="Jarek M."/>
            <person name="Sproer C."/>
            <person name="Mustakim S."/>
            <person name="Strommenger B."/>
            <person name="Pessler F."/>
        </authorList>
    </citation>
    <scope>NUCLEOTIDE SEQUENCE</scope>
    <source>
        <strain evidence="1">782</strain>
        <plasmid evidence="1">p5</plasmid>
    </source>
</reference>
<organism evidence="1 2">
    <name type="scientific">Leptospira interrogans serovar Canicola</name>
    <dbReference type="NCBI Taxonomy" id="211880"/>
    <lineage>
        <taxon>Bacteria</taxon>
        <taxon>Pseudomonadati</taxon>
        <taxon>Spirochaetota</taxon>
        <taxon>Spirochaetia</taxon>
        <taxon>Leptospirales</taxon>
        <taxon>Leptospiraceae</taxon>
        <taxon>Leptospira</taxon>
    </lineage>
</organism>
<dbReference type="AlphaFoldDB" id="A0AAQ0B139"/>
<proteinExistence type="predicted"/>
<dbReference type="EMBL" id="CP043889">
    <property type="protein sequence ID" value="QOI45175.1"/>
    <property type="molecule type" value="Genomic_DNA"/>
</dbReference>
<dbReference type="InterPro" id="IPR021451">
    <property type="entry name" value="DUF3102"/>
</dbReference>
<geneLocation type="plasmid" evidence="1 2">
    <name>p5</name>
</geneLocation>
<sequence>MKNERKKNAILGQRTGFARTEKSFEITNLDNIVTELNRLHQSILTAGKNMVRFAVEAGEILTKKKDELEHGEFIPWVENNLNFKIRTAQRYMKIFEKKDQINASALTHLEDAYKLIAGPVTEEKELNSIADNIDPKEVYKKFRSGYKLGQKEKNFLKEFLINKREKILSKANQQVTSIDKDLKLL</sequence>
<accession>A0AAQ0B139</accession>
<protein>
    <submittedName>
        <fullName evidence="1">DUF3102 domain-containing protein</fullName>
    </submittedName>
</protein>